<dbReference type="EMBL" id="BMAO01022471">
    <property type="protein sequence ID" value="GFQ82109.1"/>
    <property type="molecule type" value="Genomic_DNA"/>
</dbReference>
<dbReference type="Proteomes" id="UP000887116">
    <property type="component" value="Unassembled WGS sequence"/>
</dbReference>
<evidence type="ECO:0000256" key="4">
    <source>
        <dbReference type="ARBA" id="ARBA00023033"/>
    </source>
</evidence>
<dbReference type="GO" id="GO:0006805">
    <property type="term" value="P:xenobiotic metabolic process"/>
    <property type="evidence" value="ECO:0007669"/>
    <property type="project" value="TreeGrafter"/>
</dbReference>
<dbReference type="InterPro" id="IPR050182">
    <property type="entry name" value="Cytochrome_P450_fam2"/>
</dbReference>
<comment type="similarity">
    <text evidence="1">Belongs to the cytochrome P450 family.</text>
</comment>
<feature type="non-terminal residue" evidence="5">
    <location>
        <position position="353"/>
    </location>
</feature>
<evidence type="ECO:0000313" key="6">
    <source>
        <dbReference type="Proteomes" id="UP000887116"/>
    </source>
</evidence>
<dbReference type="InterPro" id="IPR036396">
    <property type="entry name" value="Cyt_P450_sf"/>
</dbReference>
<dbReference type="OrthoDB" id="3934656at2759"/>
<accession>A0A8X6FLJ4</accession>
<dbReference type="PANTHER" id="PTHR24300">
    <property type="entry name" value="CYTOCHROME P450 508A4-RELATED"/>
    <property type="match status" value="1"/>
</dbReference>
<evidence type="ECO:0000256" key="2">
    <source>
        <dbReference type="ARBA" id="ARBA00022723"/>
    </source>
</evidence>
<gene>
    <name evidence="5" type="primary">CYP2R1</name>
    <name evidence="5" type="ORF">TNCT_263681</name>
</gene>
<dbReference type="InterPro" id="IPR001128">
    <property type="entry name" value="Cyt_P450"/>
</dbReference>
<dbReference type="PANTHER" id="PTHR24300:SF375">
    <property type="entry name" value="CYTOCHROME P450 FAMILY"/>
    <property type="match status" value="1"/>
</dbReference>
<dbReference type="GO" id="GO:0016712">
    <property type="term" value="F:oxidoreductase activity, acting on paired donors, with incorporation or reduction of molecular oxygen, reduced flavin or flavoprotein as one donor, and incorporation of one atom of oxygen"/>
    <property type="evidence" value="ECO:0007669"/>
    <property type="project" value="TreeGrafter"/>
</dbReference>
<dbReference type="SUPFAM" id="SSF48264">
    <property type="entry name" value="Cytochrome P450"/>
    <property type="match status" value="1"/>
</dbReference>
<dbReference type="GO" id="GO:0020037">
    <property type="term" value="F:heme binding"/>
    <property type="evidence" value="ECO:0007669"/>
    <property type="project" value="InterPro"/>
</dbReference>
<reference evidence="5" key="1">
    <citation type="submission" date="2020-07" db="EMBL/GenBank/DDBJ databases">
        <title>Multicomponent nature underlies the extraordinary mechanical properties of spider dragline silk.</title>
        <authorList>
            <person name="Kono N."/>
            <person name="Nakamura H."/>
            <person name="Mori M."/>
            <person name="Yoshida Y."/>
            <person name="Ohtoshi R."/>
            <person name="Malay A.D."/>
            <person name="Moran D.A.P."/>
            <person name="Tomita M."/>
            <person name="Numata K."/>
            <person name="Arakawa K."/>
        </authorList>
    </citation>
    <scope>NUCLEOTIDE SEQUENCE</scope>
</reference>
<keyword evidence="6" id="KW-1185">Reference proteome</keyword>
<dbReference type="PRINTS" id="PR00463">
    <property type="entry name" value="EP450I"/>
</dbReference>
<protein>
    <submittedName>
        <fullName evidence="5">Vitamin D 25-hydroxylase</fullName>
    </submittedName>
</protein>
<dbReference type="InterPro" id="IPR002401">
    <property type="entry name" value="Cyt_P450_E_grp-I"/>
</dbReference>
<keyword evidence="2" id="KW-0479">Metal-binding</keyword>
<dbReference type="GO" id="GO:0005737">
    <property type="term" value="C:cytoplasm"/>
    <property type="evidence" value="ECO:0007669"/>
    <property type="project" value="TreeGrafter"/>
</dbReference>
<sequence length="353" mass="41116">FAGYNGPEWIEQRRYAMKVLRDIEKGKIPWESILEDEVEDFIQFLEAKNGQPTEMRDPLSVSVSSNITSIVLGKRLPKGDPRRTVVDNGVKAVMRTFSQLNLVSFFPRFMQFLARLGLSSFAEDFHKMLSFNNLIRNEVKCRKEIPPAEQNEEIFIDGYLQEMQRLKEKGVKTYFNEKNLVSTAQTLVISGSDPTRVILEWLFLAMLYYPDIQRKIQKEIDDVLGKDGRLNWTQRMQVPYTYAATLEVLRWKTIVPLGALHRVNEDTTIGGYYIPKDTNVMANIYALHNDSKYWEDPKIFKPERFLHKDGSTIMRRLDSYVPFSMGNAFVYNSLFKIIHPICLKMCKNIKPFL</sequence>
<keyword evidence="4" id="KW-0503">Monooxygenase</keyword>
<dbReference type="GO" id="GO:0006082">
    <property type="term" value="P:organic acid metabolic process"/>
    <property type="evidence" value="ECO:0007669"/>
    <property type="project" value="TreeGrafter"/>
</dbReference>
<keyword evidence="3" id="KW-0408">Iron</keyword>
<proteinExistence type="inferred from homology"/>
<evidence type="ECO:0000256" key="1">
    <source>
        <dbReference type="ARBA" id="ARBA00010617"/>
    </source>
</evidence>
<organism evidence="5 6">
    <name type="scientific">Trichonephila clavata</name>
    <name type="common">Joro spider</name>
    <name type="synonym">Nephila clavata</name>
    <dbReference type="NCBI Taxonomy" id="2740835"/>
    <lineage>
        <taxon>Eukaryota</taxon>
        <taxon>Metazoa</taxon>
        <taxon>Ecdysozoa</taxon>
        <taxon>Arthropoda</taxon>
        <taxon>Chelicerata</taxon>
        <taxon>Arachnida</taxon>
        <taxon>Araneae</taxon>
        <taxon>Araneomorphae</taxon>
        <taxon>Entelegynae</taxon>
        <taxon>Araneoidea</taxon>
        <taxon>Nephilidae</taxon>
        <taxon>Trichonephila</taxon>
    </lineage>
</organism>
<dbReference type="GO" id="GO:0005506">
    <property type="term" value="F:iron ion binding"/>
    <property type="evidence" value="ECO:0007669"/>
    <property type="project" value="InterPro"/>
</dbReference>
<name>A0A8X6FLJ4_TRICU</name>
<comment type="caution">
    <text evidence="5">The sequence shown here is derived from an EMBL/GenBank/DDBJ whole genome shotgun (WGS) entry which is preliminary data.</text>
</comment>
<dbReference type="Pfam" id="PF00067">
    <property type="entry name" value="p450"/>
    <property type="match status" value="1"/>
</dbReference>
<keyword evidence="4" id="KW-0560">Oxidoreductase</keyword>
<dbReference type="AlphaFoldDB" id="A0A8X6FLJ4"/>
<dbReference type="Gene3D" id="1.10.630.10">
    <property type="entry name" value="Cytochrome P450"/>
    <property type="match status" value="1"/>
</dbReference>
<evidence type="ECO:0000313" key="5">
    <source>
        <dbReference type="EMBL" id="GFQ82109.1"/>
    </source>
</evidence>
<evidence type="ECO:0000256" key="3">
    <source>
        <dbReference type="ARBA" id="ARBA00023004"/>
    </source>
</evidence>